<dbReference type="RefSeq" id="XP_073809145.1">
    <property type="nucleotide sequence ID" value="XM_073953044.1"/>
</dbReference>
<keyword evidence="1" id="KW-1185">Reference proteome</keyword>
<proteinExistence type="predicted"/>
<sequence length="498" mass="55199">MAEKFDPPITLSHNFPSLHHWDSHLDHHAVADGPDRIYMDYNATTPADPEVIRVVTDALMDAWGNPSSNYLPGLKARDIIYHSRDAIARMVGGKAADIIFTSGGTEANNLVFHTAVEHFKKSMISAEGSTSSKQTNGRGSLPHVIISNVEHDSIKLTAENLLKEGKADVTFVPVSKVTARVEVEDVIAAIRPTTCLVSIMLANNETGIIMPIKDICQRVNEVNKQRAASAPRILLHTDAAQAIGKIRVDAHELGVDYLTIVGHKFYGPRTGALFVNDPGKSTPVYPMFFGGGQERNFRPGTENTAMIAGLGKAAELVSLNLAEYETHFLEIRCYLEQKLLAVFGKDKIHFNSHFPGSNNLPNTCNLSILGRGLQGRRVLSTCRRLLASVGAACHSDRGDHVAINFKELIFPIRNPYRRTISGHPLLLNVPTPLPCYPQHKQTFPKQILYTCFEVERKSGFWVSWCFFFSKTTNFDLNKHRKLDKPSNAFILTLYVCSA</sequence>
<gene>
    <name evidence="2" type="primary">scly</name>
    <name evidence="2" type="synonym">zgc:171514</name>
</gene>
<organism evidence="1 2">
    <name type="scientific">Danio rerio</name>
    <name type="common">Zebrafish</name>
    <name type="synonym">Brachydanio rerio</name>
    <dbReference type="NCBI Taxonomy" id="7955"/>
    <lineage>
        <taxon>Eukaryota</taxon>
        <taxon>Metazoa</taxon>
        <taxon>Chordata</taxon>
        <taxon>Craniata</taxon>
        <taxon>Vertebrata</taxon>
        <taxon>Euteleostomi</taxon>
        <taxon>Actinopterygii</taxon>
        <taxon>Neopterygii</taxon>
        <taxon>Teleostei</taxon>
        <taxon>Ostariophysi</taxon>
        <taxon>Cypriniformes</taxon>
        <taxon>Danionidae</taxon>
        <taxon>Danioninae</taxon>
        <taxon>Danio</taxon>
    </lineage>
</organism>
<protein>
    <submittedName>
        <fullName evidence="2">Selenocysteine lyase isoform X1</fullName>
    </submittedName>
</protein>
<evidence type="ECO:0000313" key="1">
    <source>
        <dbReference type="Proteomes" id="UP000000437"/>
    </source>
</evidence>
<accession>A0AC58JRM4</accession>
<name>A0AC58JRM4_DANRE</name>
<reference evidence="2" key="1">
    <citation type="submission" date="2025-08" db="UniProtKB">
        <authorList>
            <consortium name="RefSeq"/>
        </authorList>
    </citation>
    <scope>IDENTIFICATION</scope>
    <source>
        <strain evidence="2">Tuebingen</strain>
        <tissue evidence="2">Fibroblasts and whole tissue</tissue>
    </source>
</reference>
<keyword evidence="2" id="KW-0456">Lyase</keyword>
<dbReference type="Proteomes" id="UP000000437">
    <property type="component" value="Chromosome 6"/>
</dbReference>
<evidence type="ECO:0000313" key="2">
    <source>
        <dbReference type="RefSeq" id="XP_073809145.1"/>
    </source>
</evidence>